<gene>
    <name evidence="6" type="ORF">ACFOOQ_02495</name>
</gene>
<dbReference type="Gene3D" id="3.30.300.30">
    <property type="match status" value="1"/>
</dbReference>
<dbReference type="SUPFAM" id="SSF56801">
    <property type="entry name" value="Acetyl-CoA synthetase-like"/>
    <property type="match status" value="1"/>
</dbReference>
<proteinExistence type="predicted"/>
<reference evidence="7" key="1">
    <citation type="journal article" date="2019" name="Int. J. Syst. Evol. Microbiol.">
        <title>The Global Catalogue of Microorganisms (GCM) 10K type strain sequencing project: providing services to taxonomists for standard genome sequencing and annotation.</title>
        <authorList>
            <consortium name="The Broad Institute Genomics Platform"/>
            <consortium name="The Broad Institute Genome Sequencing Center for Infectious Disease"/>
            <person name="Wu L."/>
            <person name="Ma J."/>
        </authorList>
    </citation>
    <scope>NUCLEOTIDE SEQUENCE [LARGE SCALE GENOMIC DNA]</scope>
    <source>
        <strain evidence="7">KCTC 42182</strain>
    </source>
</reference>
<dbReference type="InterPro" id="IPR042099">
    <property type="entry name" value="ANL_N_sf"/>
</dbReference>
<keyword evidence="3" id="KW-0443">Lipid metabolism</keyword>
<keyword evidence="2" id="KW-0276">Fatty acid metabolism</keyword>
<dbReference type="InterPro" id="IPR000873">
    <property type="entry name" value="AMP-dep_synth/lig_dom"/>
</dbReference>
<dbReference type="RefSeq" id="WP_379721277.1">
    <property type="nucleotide sequence ID" value="NZ_JBHRYJ010000001.1"/>
</dbReference>
<dbReference type="Pfam" id="PF23562">
    <property type="entry name" value="AMP-binding_C_3"/>
    <property type="match status" value="1"/>
</dbReference>
<evidence type="ECO:0000256" key="4">
    <source>
        <dbReference type="ARBA" id="ARBA00024484"/>
    </source>
</evidence>
<accession>A0ABV7VBD7</accession>
<evidence type="ECO:0000256" key="1">
    <source>
        <dbReference type="ARBA" id="ARBA00022598"/>
    </source>
</evidence>
<dbReference type="Gene3D" id="3.40.50.12780">
    <property type="entry name" value="N-terminal domain of ligase-like"/>
    <property type="match status" value="1"/>
</dbReference>
<dbReference type="EMBL" id="JBHRYJ010000001">
    <property type="protein sequence ID" value="MFC3674393.1"/>
    <property type="molecule type" value="Genomic_DNA"/>
</dbReference>
<dbReference type="InterPro" id="IPR020845">
    <property type="entry name" value="AMP-binding_CS"/>
</dbReference>
<dbReference type="InterPro" id="IPR045851">
    <property type="entry name" value="AMP-bd_C_sf"/>
</dbReference>
<sequence>MTMDPKTGMAIDPALLALIEGETLPRYFWRRVAERGAKVAMREKQLGIWRAITWAQYGENVMHAGLGFAALGLRRGEVVSVTSEGNPEWLYADLGCQGIGGVTNGIYTTDSVKQVEYIVNDSRTMIYVAENDEQLDKILEVRDRCPSLRKIVVMDMEGLADFSDPMVISFAALLQAGRDFAAAHPAFWAEQLGLGRSDDLAILIYTSGTTGAPKGAMISHRNLLFQMENSAALLPQEGDDEQLSFLPLCHIAERGFTLLWPLRSGSTVNFAESPETIAQNLQEVQPTVFFAVPRLWEKFYSGIAIRMKDATRLGQWAYAAALGIGYRVADCRIAGRAPSLGLRLAFWLADRLVLKNVRRIIGIDRCKWLVTGAAPISPDLIRWYLALGRDMREVYGQTENVGLATAPPAGELRLGTIGKAVPNTEAKLSPAGEILLKGPHVFMGYLNNPQKTAETIVDGWLHTGDVGTVDNEGWFRITDRMKDIIITAGGKNITPSEIENQLKFSPYVSDAVVIGDRRKYLTCLVMIDHDTVVKYAQDLNVPFTNFTSLCRTKEVQELIGQEIERVNRNFARVETIKQFRLIDQQLTPEDDELTPTMKLKRKFVNEKYKGLIDEMYAGA</sequence>
<comment type="catalytic activity">
    <reaction evidence="4">
        <text>a long-chain fatty acid + ATP + CoA = a long-chain fatty acyl-CoA + AMP + diphosphate</text>
        <dbReference type="Rhea" id="RHEA:15421"/>
        <dbReference type="ChEBI" id="CHEBI:30616"/>
        <dbReference type="ChEBI" id="CHEBI:33019"/>
        <dbReference type="ChEBI" id="CHEBI:57287"/>
        <dbReference type="ChEBI" id="CHEBI:57560"/>
        <dbReference type="ChEBI" id="CHEBI:83139"/>
        <dbReference type="ChEBI" id="CHEBI:456215"/>
        <dbReference type="EC" id="6.2.1.3"/>
    </reaction>
    <physiologicalReaction direction="left-to-right" evidence="4">
        <dbReference type="Rhea" id="RHEA:15422"/>
    </physiologicalReaction>
</comment>
<dbReference type="PANTHER" id="PTHR43272">
    <property type="entry name" value="LONG-CHAIN-FATTY-ACID--COA LIGASE"/>
    <property type="match status" value="1"/>
</dbReference>
<evidence type="ECO:0000313" key="6">
    <source>
        <dbReference type="EMBL" id="MFC3674393.1"/>
    </source>
</evidence>
<dbReference type="Pfam" id="PF00501">
    <property type="entry name" value="AMP-binding"/>
    <property type="match status" value="1"/>
</dbReference>
<dbReference type="PANTHER" id="PTHR43272:SF32">
    <property type="entry name" value="AMP-DEPENDENT SYNTHETASE_LIGASE DOMAIN-CONTAINING PROTEIN"/>
    <property type="match status" value="1"/>
</dbReference>
<protein>
    <submittedName>
        <fullName evidence="6">AMP-dependent synthetase/ligase</fullName>
    </submittedName>
</protein>
<evidence type="ECO:0000313" key="7">
    <source>
        <dbReference type="Proteomes" id="UP001595711"/>
    </source>
</evidence>
<evidence type="ECO:0000256" key="2">
    <source>
        <dbReference type="ARBA" id="ARBA00022832"/>
    </source>
</evidence>
<comment type="caution">
    <text evidence="6">The sequence shown here is derived from an EMBL/GenBank/DDBJ whole genome shotgun (WGS) entry which is preliminary data.</text>
</comment>
<dbReference type="Proteomes" id="UP001595711">
    <property type="component" value="Unassembled WGS sequence"/>
</dbReference>
<organism evidence="6 7">
    <name type="scientific">Ferrovibrio xuzhouensis</name>
    <dbReference type="NCBI Taxonomy" id="1576914"/>
    <lineage>
        <taxon>Bacteria</taxon>
        <taxon>Pseudomonadati</taxon>
        <taxon>Pseudomonadota</taxon>
        <taxon>Alphaproteobacteria</taxon>
        <taxon>Rhodospirillales</taxon>
        <taxon>Rhodospirillaceae</taxon>
        <taxon>Ferrovibrio</taxon>
    </lineage>
</organism>
<dbReference type="PROSITE" id="PS00455">
    <property type="entry name" value="AMP_BINDING"/>
    <property type="match status" value="1"/>
</dbReference>
<keyword evidence="1" id="KW-0436">Ligase</keyword>
<feature type="domain" description="AMP-dependent synthetase/ligase" evidence="5">
    <location>
        <begin position="28"/>
        <end position="446"/>
    </location>
</feature>
<keyword evidence="7" id="KW-1185">Reference proteome</keyword>
<name>A0ABV7VBD7_9PROT</name>
<evidence type="ECO:0000256" key="3">
    <source>
        <dbReference type="ARBA" id="ARBA00023098"/>
    </source>
</evidence>
<evidence type="ECO:0000259" key="5">
    <source>
        <dbReference type="Pfam" id="PF00501"/>
    </source>
</evidence>